<evidence type="ECO:0000313" key="3">
    <source>
        <dbReference type="EMBL" id="CAP22828.2"/>
    </source>
</evidence>
<dbReference type="CTD" id="8576234"/>
<keyword evidence="2" id="KW-0732">Signal</keyword>
<evidence type="ECO:0000256" key="1">
    <source>
        <dbReference type="SAM" id="Phobius"/>
    </source>
</evidence>
<gene>
    <name evidence="3 5" type="ORF">CBG01809</name>
    <name evidence="3" type="ORF">CBG_01809</name>
</gene>
<evidence type="ECO:0000313" key="5">
    <source>
        <dbReference type="WormBase" id="CBG01809"/>
    </source>
</evidence>
<dbReference type="WormBase" id="CBG01809">
    <property type="protein sequence ID" value="CBP43144"/>
    <property type="gene ID" value="WBGene00024995"/>
</dbReference>
<dbReference type="KEGG" id="cbr:CBG_01809"/>
<feature type="transmembrane region" description="Helical" evidence="1">
    <location>
        <begin position="232"/>
        <end position="255"/>
    </location>
</feature>
<protein>
    <submittedName>
        <fullName evidence="3">Protein CBG01809</fullName>
    </submittedName>
</protein>
<feature type="signal peptide" evidence="2">
    <location>
        <begin position="1"/>
        <end position="21"/>
    </location>
</feature>
<dbReference type="FunCoup" id="A8WQS0">
    <property type="interactions" value="783"/>
</dbReference>
<accession>A8WQS0</accession>
<evidence type="ECO:0000256" key="2">
    <source>
        <dbReference type="SAM" id="SignalP"/>
    </source>
</evidence>
<keyword evidence="4" id="KW-1185">Reference proteome</keyword>
<dbReference type="RefSeq" id="XP_045091871.1">
    <property type="nucleotide sequence ID" value="XM_045235809.1"/>
</dbReference>
<keyword evidence="1" id="KW-0472">Membrane</keyword>
<dbReference type="AlphaFoldDB" id="A8WQS0"/>
<reference evidence="3 4" key="2">
    <citation type="journal article" date="2011" name="PLoS Genet.">
        <title>Caenorhabditis briggsae recombinant inbred line genotypes reveal inter-strain incompatibility and the evolution of recombination.</title>
        <authorList>
            <person name="Ross J.A."/>
            <person name="Koboldt D.C."/>
            <person name="Staisch J.E."/>
            <person name="Chamberlin H.M."/>
            <person name="Gupta B.P."/>
            <person name="Miller R.D."/>
            <person name="Baird S.E."/>
            <person name="Haag E.S."/>
        </authorList>
    </citation>
    <scope>NUCLEOTIDE SEQUENCE [LARGE SCALE GENOMIC DNA]</scope>
    <source>
        <strain evidence="3 4">AF16</strain>
    </source>
</reference>
<dbReference type="OMA" id="VHERIRM"/>
<name>A8WQS0_CAEBR</name>
<organism evidence="3 4">
    <name type="scientific">Caenorhabditis briggsae</name>
    <dbReference type="NCBI Taxonomy" id="6238"/>
    <lineage>
        <taxon>Eukaryota</taxon>
        <taxon>Metazoa</taxon>
        <taxon>Ecdysozoa</taxon>
        <taxon>Nematoda</taxon>
        <taxon>Chromadorea</taxon>
        <taxon>Rhabditida</taxon>
        <taxon>Rhabditina</taxon>
        <taxon>Rhabditomorpha</taxon>
        <taxon>Rhabditoidea</taxon>
        <taxon>Rhabditidae</taxon>
        <taxon>Peloderinae</taxon>
        <taxon>Caenorhabditis</taxon>
    </lineage>
</organism>
<dbReference type="GeneID" id="8576234"/>
<feature type="chain" id="PRO_5002728924" evidence="2">
    <location>
        <begin position="22"/>
        <end position="298"/>
    </location>
</feature>
<keyword evidence="1" id="KW-1133">Transmembrane helix</keyword>
<keyword evidence="1" id="KW-0812">Transmembrane</keyword>
<dbReference type="Proteomes" id="UP000008549">
    <property type="component" value="Unassembled WGS sequence"/>
</dbReference>
<reference evidence="3 4" key="1">
    <citation type="journal article" date="2003" name="PLoS Biol.">
        <title>The genome sequence of Caenorhabditis briggsae: a platform for comparative genomics.</title>
        <authorList>
            <person name="Stein L.D."/>
            <person name="Bao Z."/>
            <person name="Blasiar D."/>
            <person name="Blumenthal T."/>
            <person name="Brent M.R."/>
            <person name="Chen N."/>
            <person name="Chinwalla A."/>
            <person name="Clarke L."/>
            <person name="Clee C."/>
            <person name="Coghlan A."/>
            <person name="Coulson A."/>
            <person name="D'Eustachio P."/>
            <person name="Fitch D.H."/>
            <person name="Fulton L.A."/>
            <person name="Fulton R.E."/>
            <person name="Griffiths-Jones S."/>
            <person name="Harris T.W."/>
            <person name="Hillier L.W."/>
            <person name="Kamath R."/>
            <person name="Kuwabara P.E."/>
            <person name="Mardis E.R."/>
            <person name="Marra M.A."/>
            <person name="Miner T.L."/>
            <person name="Minx P."/>
            <person name="Mullikin J.C."/>
            <person name="Plumb R.W."/>
            <person name="Rogers J."/>
            <person name="Schein J.E."/>
            <person name="Sohrmann M."/>
            <person name="Spieth J."/>
            <person name="Stajich J.E."/>
            <person name="Wei C."/>
            <person name="Willey D."/>
            <person name="Wilson R.K."/>
            <person name="Durbin R."/>
            <person name="Waterston R.H."/>
        </authorList>
    </citation>
    <scope>NUCLEOTIDE SEQUENCE [LARGE SCALE GENOMIC DNA]</scope>
    <source>
        <strain evidence="3 4">AF16</strain>
    </source>
</reference>
<dbReference type="InParanoid" id="A8WQS0"/>
<proteinExistence type="predicted"/>
<dbReference type="eggNOG" id="ENOG502TI8A">
    <property type="taxonomic scope" value="Eukaryota"/>
</dbReference>
<evidence type="ECO:0000313" key="4">
    <source>
        <dbReference type="Proteomes" id="UP000008549"/>
    </source>
</evidence>
<sequence length="298" mass="34580">MNLILINSLFFVSFPFISSSAVEIISIENPLKNVRHCVQLQLEAGSSYRPYIDHLLEDGCKHPMRQNILERDFIEAVYNGERRIYERIRMVVNKGLIDWPTFKRKHLGISNEFSENVNGYSFVDDINPLCSKDEMLFVRLCFSKNPTRRFGRPDILETSDGSLYQFQIDNRYLSSSDCAFIVRFFSDCDDRSFSEIQIQGNFGRCKSKMTSIIFQLQSNVVTSLPILSSSSWTIFGTIGIILISIFLLSISIWCFNKRRRDRRKGKENQKDPNLNSNCPESEYHKNIPFIDDAIVFDI</sequence>
<dbReference type="HOGENOM" id="CLU_1070529_0_0_1"/>
<dbReference type="EMBL" id="HE601298">
    <property type="protein sequence ID" value="CAP22828.2"/>
    <property type="molecule type" value="Genomic_DNA"/>
</dbReference>